<sequence>MDQDETSAEIWEPPLHGLHGPNRMRPSSYRALRSAVSSLARIDDFFCEKIGSGFFSEVFKVQHRITGQVMALKMNTLASNKANMLREVQLMNRLCHPNILRFLGVCVHEGQLHALTEYINGGNLEQLLDSDIYLSWAVRIGLSLDIARGLQYLHSKGIFHRDLTSKNCLVRCENGVFTAVVGDFGLAEKIPDYSDGMEKQPLAVVGSPYWMAPEVLRGELYDEKVDVFAYGIILCEIIARIEADPDVLPRTEDFGLDVETFEQMVGDCPPAFLSLAVNCCNMCAESRPSFCDIVVTLERMEREREKTETPVILEPVAADESPYRRRSSPCQLGTQRLARSQSALLPPASSPCVGTPVRLNPFSLRHDLNGGRIKLFDTPSKSLISLTFTLPPPPEPSSSPPPCGASKLRGPPRRCRSLPCTPDLGRPLTSFHEPETESVEEKDGEKEKTGKETAGSDDAGQDPGLVLDLEMVSLERVDEEEEDEEEEKEGEVEELCRVEPMDCSSSSDAAEGALRSIAKPLLHGSYSSSSSFSPRPNGWTVPISNGPPSLPPLPRLDNNNSMLGVGRVPWVRLSGYRGHRAPSRLAPPPEQDDIISCPGCCMVGFSFPSVCLRGAPPPRRTPPLRAYRNLNGGEATAGRSNNGLMCRGAKGLAPPTMTCEPGLPLPEAQT</sequence>
<dbReference type="Proteomes" id="UP000829447">
    <property type="component" value="Linkage Group LG3"/>
</dbReference>
<reference evidence="1 2" key="1">
    <citation type="journal article" date="2022" name="bioRxiv">
        <title>An ancient truncated duplication of the anti-Mullerian hormone receptor type 2 gene is a potential conserved master sex determinant in the Pangasiidae catfish family.</title>
        <authorList>
            <person name="Wen M."/>
            <person name="Pan Q."/>
            <person name="Jouanno E."/>
            <person name="Montfort J."/>
            <person name="Zahm M."/>
            <person name="Cabau C."/>
            <person name="Klopp C."/>
            <person name="Iampietro C."/>
            <person name="Roques C."/>
            <person name="Bouchez O."/>
            <person name="Castinel A."/>
            <person name="Donnadieu C."/>
            <person name="Parrinello H."/>
            <person name="Poncet C."/>
            <person name="Belmonte E."/>
            <person name="Gautier V."/>
            <person name="Avarre J.-C."/>
            <person name="Dugue R."/>
            <person name="Gustiano R."/>
            <person name="Ha T.T.T."/>
            <person name="Campet M."/>
            <person name="Sriphairoj K."/>
            <person name="Ribolli J."/>
            <person name="de Almeida F.L."/>
            <person name="Desvignes T."/>
            <person name="Postlethwait J.H."/>
            <person name="Bucao C.F."/>
            <person name="Robinson-Rechavi M."/>
            <person name="Bobe J."/>
            <person name="Herpin A."/>
            <person name="Guiguen Y."/>
        </authorList>
    </citation>
    <scope>NUCLEOTIDE SEQUENCE [LARGE SCALE GENOMIC DNA]</scope>
    <source>
        <strain evidence="1">YG-Dec2019</strain>
    </source>
</reference>
<gene>
    <name evidence="1" type="ORF">PGIGA_G00184500</name>
</gene>
<organism evidence="1 2">
    <name type="scientific">Pangasianodon gigas</name>
    <name type="common">Mekong giant catfish</name>
    <name type="synonym">Pangasius gigas</name>
    <dbReference type="NCBI Taxonomy" id="30993"/>
    <lineage>
        <taxon>Eukaryota</taxon>
        <taxon>Metazoa</taxon>
        <taxon>Chordata</taxon>
        <taxon>Craniata</taxon>
        <taxon>Vertebrata</taxon>
        <taxon>Euteleostomi</taxon>
        <taxon>Actinopterygii</taxon>
        <taxon>Neopterygii</taxon>
        <taxon>Teleostei</taxon>
        <taxon>Ostariophysi</taxon>
        <taxon>Siluriformes</taxon>
        <taxon>Pangasiidae</taxon>
        <taxon>Pangasianodon</taxon>
    </lineage>
</organism>
<keyword evidence="2" id="KW-1185">Reference proteome</keyword>
<accession>A0ACC5WAM2</accession>
<evidence type="ECO:0000313" key="1">
    <source>
        <dbReference type="EMBL" id="MCI4376117.1"/>
    </source>
</evidence>
<comment type="caution">
    <text evidence="1">The sequence shown here is derived from an EMBL/GenBank/DDBJ whole genome shotgun (WGS) entry which is preliminary data.</text>
</comment>
<protein>
    <submittedName>
        <fullName evidence="1">Uncharacterized protein</fullName>
    </submittedName>
</protein>
<dbReference type="EMBL" id="CM040456">
    <property type="protein sequence ID" value="MCI4376117.1"/>
    <property type="molecule type" value="Genomic_DNA"/>
</dbReference>
<evidence type="ECO:0000313" key="2">
    <source>
        <dbReference type="Proteomes" id="UP000829447"/>
    </source>
</evidence>
<proteinExistence type="predicted"/>
<name>A0ACC5WAM2_PANGG</name>